<dbReference type="PRINTS" id="PR00469">
    <property type="entry name" value="PNDRDTASEII"/>
</dbReference>
<name>A0ABD5YM73_9EURY</name>
<evidence type="ECO:0000313" key="4">
    <source>
        <dbReference type="EMBL" id="MFC7189537.1"/>
    </source>
</evidence>
<organism evidence="4 5">
    <name type="scientific">Halocatena marina</name>
    <dbReference type="NCBI Taxonomy" id="2934937"/>
    <lineage>
        <taxon>Archaea</taxon>
        <taxon>Methanobacteriati</taxon>
        <taxon>Methanobacteriota</taxon>
        <taxon>Stenosarchaea group</taxon>
        <taxon>Halobacteria</taxon>
        <taxon>Halobacteriales</taxon>
        <taxon>Natronomonadaceae</taxon>
        <taxon>Halocatena</taxon>
    </lineage>
</organism>
<keyword evidence="2" id="KW-0560">Oxidoreductase</keyword>
<evidence type="ECO:0000259" key="3">
    <source>
        <dbReference type="Pfam" id="PF00890"/>
    </source>
</evidence>
<dbReference type="InterPro" id="IPR050097">
    <property type="entry name" value="Ferredoxin-NADP_redctase_2"/>
</dbReference>
<keyword evidence="1" id="KW-0285">Flavoprotein</keyword>
<comment type="caution">
    <text evidence="4">The sequence shown here is derived from an EMBL/GenBank/DDBJ whole genome shotgun (WGS) entry which is preliminary data.</text>
</comment>
<accession>A0ABD5YM73</accession>
<evidence type="ECO:0000256" key="2">
    <source>
        <dbReference type="ARBA" id="ARBA00023002"/>
    </source>
</evidence>
<dbReference type="PRINTS" id="PR00368">
    <property type="entry name" value="FADPNR"/>
</dbReference>
<proteinExistence type="predicted"/>
<evidence type="ECO:0000313" key="5">
    <source>
        <dbReference type="Proteomes" id="UP001596417"/>
    </source>
</evidence>
<protein>
    <submittedName>
        <fullName evidence="4">FAD-binding protein</fullName>
    </submittedName>
</protein>
<dbReference type="SUPFAM" id="SSF51905">
    <property type="entry name" value="FAD/NAD(P)-binding domain"/>
    <property type="match status" value="1"/>
</dbReference>
<dbReference type="GO" id="GO:0016491">
    <property type="term" value="F:oxidoreductase activity"/>
    <property type="evidence" value="ECO:0007669"/>
    <property type="project" value="UniProtKB-KW"/>
</dbReference>
<sequence>MASANDYDVLIIGGGPAGLSAGIFTGRADLETAIVNDGDPILRRNAHLENYPGFPAGINSRLLLDMMADQTERAGCEHHDARIVTLELVGDEFIAETGAGEVFTATSVVAATKNTVEFLEGIDGVEIIERGKSFVETDDRGRTGVPGLYAAGRLALQPYQTIIIAGHGASVGVAVVEDSDVPFYHDWVAPEGYFTGRGREIPPAVRSSAQRNDSNVRVNPSTPCVKLLPNRIPMNRFNTRAFRKSEKIVGGHCEMRPYCLWRCHRWNSILTPSSSRRNSTGIRFPPSVMKW</sequence>
<dbReference type="PANTHER" id="PTHR48105">
    <property type="entry name" value="THIOREDOXIN REDUCTASE 1-RELATED-RELATED"/>
    <property type="match status" value="1"/>
</dbReference>
<evidence type="ECO:0000256" key="1">
    <source>
        <dbReference type="ARBA" id="ARBA00022630"/>
    </source>
</evidence>
<dbReference type="EMBL" id="JBHTAX010000001">
    <property type="protein sequence ID" value="MFC7189537.1"/>
    <property type="molecule type" value="Genomic_DNA"/>
</dbReference>
<dbReference type="InterPro" id="IPR003953">
    <property type="entry name" value="FAD-dep_OxRdtase_2_FAD-bd"/>
</dbReference>
<keyword evidence="5" id="KW-1185">Reference proteome</keyword>
<feature type="domain" description="FAD-dependent oxidoreductase 2 FAD-binding" evidence="3">
    <location>
        <begin position="8"/>
        <end position="40"/>
    </location>
</feature>
<dbReference type="Pfam" id="PF00890">
    <property type="entry name" value="FAD_binding_2"/>
    <property type="match status" value="1"/>
</dbReference>
<reference evidence="4 5" key="1">
    <citation type="journal article" date="2019" name="Int. J. Syst. Evol. Microbiol.">
        <title>The Global Catalogue of Microorganisms (GCM) 10K type strain sequencing project: providing services to taxonomists for standard genome sequencing and annotation.</title>
        <authorList>
            <consortium name="The Broad Institute Genomics Platform"/>
            <consortium name="The Broad Institute Genome Sequencing Center for Infectious Disease"/>
            <person name="Wu L."/>
            <person name="Ma J."/>
        </authorList>
    </citation>
    <scope>NUCLEOTIDE SEQUENCE [LARGE SCALE GENOMIC DNA]</scope>
    <source>
        <strain evidence="4 5">RDMS1</strain>
    </source>
</reference>
<gene>
    <name evidence="4" type="ORF">ACFQL7_06510</name>
</gene>
<dbReference type="InterPro" id="IPR036188">
    <property type="entry name" value="FAD/NAD-bd_sf"/>
</dbReference>
<dbReference type="AlphaFoldDB" id="A0ABD5YM73"/>
<dbReference type="Proteomes" id="UP001596417">
    <property type="component" value="Unassembled WGS sequence"/>
</dbReference>
<dbReference type="Gene3D" id="3.50.50.60">
    <property type="entry name" value="FAD/NAD(P)-binding domain"/>
    <property type="match status" value="1"/>
</dbReference>
<dbReference type="RefSeq" id="WP_390205012.1">
    <property type="nucleotide sequence ID" value="NZ_JBHSZC010000001.1"/>
</dbReference>